<accession>A0ABW5RVZ9</accession>
<feature type="transmembrane region" description="Helical" evidence="1">
    <location>
        <begin position="41"/>
        <end position="62"/>
    </location>
</feature>
<dbReference type="Proteomes" id="UP001597506">
    <property type="component" value="Unassembled WGS sequence"/>
</dbReference>
<gene>
    <name evidence="3" type="ORF">ACFSUL_17995</name>
</gene>
<keyword evidence="1" id="KW-0472">Membrane</keyword>
<protein>
    <submittedName>
        <fullName evidence="3">PH domain-containing protein</fullName>
    </submittedName>
</protein>
<dbReference type="PIRSF" id="PIRSF026631">
    <property type="entry name" value="UCP026631"/>
    <property type="match status" value="1"/>
</dbReference>
<feature type="transmembrane region" description="Helical" evidence="1">
    <location>
        <begin position="395"/>
        <end position="413"/>
    </location>
</feature>
<reference evidence="4" key="1">
    <citation type="journal article" date="2019" name="Int. J. Syst. Evol. Microbiol.">
        <title>The Global Catalogue of Microorganisms (GCM) 10K type strain sequencing project: providing services to taxonomists for standard genome sequencing and annotation.</title>
        <authorList>
            <consortium name="The Broad Institute Genomics Platform"/>
            <consortium name="The Broad Institute Genome Sequencing Center for Infectious Disease"/>
            <person name="Wu L."/>
            <person name="Ma J."/>
        </authorList>
    </citation>
    <scope>NUCLEOTIDE SEQUENCE [LARGE SCALE GENOMIC DNA]</scope>
    <source>
        <strain evidence="4">KCTC 3913</strain>
    </source>
</reference>
<dbReference type="PANTHER" id="PTHR34473">
    <property type="entry name" value="UPF0699 TRANSMEMBRANE PROTEIN YDBS"/>
    <property type="match status" value="1"/>
</dbReference>
<evidence type="ECO:0000313" key="4">
    <source>
        <dbReference type="Proteomes" id="UP001597506"/>
    </source>
</evidence>
<feature type="transmembrane region" description="Helical" evidence="1">
    <location>
        <begin position="12"/>
        <end position="29"/>
    </location>
</feature>
<feature type="domain" description="YdbS-like PH" evidence="2">
    <location>
        <begin position="64"/>
        <end position="138"/>
    </location>
</feature>
<evidence type="ECO:0000256" key="1">
    <source>
        <dbReference type="SAM" id="Phobius"/>
    </source>
</evidence>
<organism evidence="3 4">
    <name type="scientific">Bacillus seohaeanensis</name>
    <dbReference type="NCBI Taxonomy" id="284580"/>
    <lineage>
        <taxon>Bacteria</taxon>
        <taxon>Bacillati</taxon>
        <taxon>Bacillota</taxon>
        <taxon>Bacilli</taxon>
        <taxon>Bacillales</taxon>
        <taxon>Bacillaceae</taxon>
        <taxon>Bacillus</taxon>
    </lineage>
</organism>
<keyword evidence="4" id="KW-1185">Reference proteome</keyword>
<feature type="transmembrane region" description="Helical" evidence="1">
    <location>
        <begin position="194"/>
        <end position="213"/>
    </location>
</feature>
<evidence type="ECO:0000259" key="2">
    <source>
        <dbReference type="Pfam" id="PF03703"/>
    </source>
</evidence>
<keyword evidence="1" id="KW-0812">Transmembrane</keyword>
<name>A0ABW5RVZ9_9BACI</name>
<proteinExistence type="predicted"/>
<dbReference type="InterPro" id="IPR014529">
    <property type="entry name" value="UCP026631"/>
</dbReference>
<feature type="domain" description="YdbS-like PH" evidence="2">
    <location>
        <begin position="263"/>
        <end position="344"/>
    </location>
</feature>
<dbReference type="Pfam" id="PF03703">
    <property type="entry name" value="bPH_2"/>
    <property type="match status" value="3"/>
</dbReference>
<feature type="transmembrane region" description="Helical" evidence="1">
    <location>
        <begin position="233"/>
        <end position="254"/>
    </location>
</feature>
<keyword evidence="1" id="KW-1133">Transmembrane helix</keyword>
<feature type="transmembrane region" description="Helical" evidence="1">
    <location>
        <begin position="368"/>
        <end position="389"/>
    </location>
</feature>
<feature type="domain" description="YdbS-like PH" evidence="2">
    <location>
        <begin position="415"/>
        <end position="494"/>
    </location>
</feature>
<dbReference type="RefSeq" id="WP_377937279.1">
    <property type="nucleotide sequence ID" value="NZ_JBHUMF010000031.1"/>
</dbReference>
<dbReference type="PANTHER" id="PTHR34473:SF2">
    <property type="entry name" value="UPF0699 TRANSMEMBRANE PROTEIN YDBT"/>
    <property type="match status" value="1"/>
</dbReference>
<dbReference type="InterPro" id="IPR005182">
    <property type="entry name" value="YdbS-like_PH"/>
</dbReference>
<sequence>MRYHPLTIVFRIYQLVKNSLFLAIILFVVKKDSTSWLFEYGRYALVVFIIWRLAYIIIAWFLERYEWKDRTFHIHKGIFVKHTSTIPFSKIQNVTRKTTIFHKLVGLTSLTFETAMDGEDDAIHFEVLSDKHANFLLDLVQLTEKGTSQKENQEEDVEQIPKQEEEELEQKWIQETNRTVHFTPNRKDLWKASFTSLSFLAIIPIVAGMFDYMESLLPEIDQVEGIFQGLLDHTWLLFGIILLAVIVAVTFGVARTFIRYGKYEISSDAKYVYIDRGVLNESYFAMEKKKIQGLEMNQTFMKRLFGLVEVKLISSASPNNTGGEVNVNSLYPFLPMKKAYQLIEELLPTYQLHAELEKLPRKSLWVKLLKPSWIWIVATIALVYFKPNIFQLDQAWWIGSLGLFCFILLQRILDYIHTRYVVAEDQVQWWNGGLTTRMFITKRKNVIELSYSQTRLQSYFKVASIMTKNRSNPLHIEEINDIPLPYAVTINEWYRKRQEDVELVKND</sequence>
<dbReference type="EMBL" id="JBHUMF010000031">
    <property type="protein sequence ID" value="MFD2682634.1"/>
    <property type="molecule type" value="Genomic_DNA"/>
</dbReference>
<evidence type="ECO:0000313" key="3">
    <source>
        <dbReference type="EMBL" id="MFD2682634.1"/>
    </source>
</evidence>
<comment type="caution">
    <text evidence="3">The sequence shown here is derived from an EMBL/GenBank/DDBJ whole genome shotgun (WGS) entry which is preliminary data.</text>
</comment>